<dbReference type="EMBL" id="LN835305">
    <property type="protein sequence ID" value="CRH00609.1"/>
    <property type="molecule type" value="Genomic_DNA"/>
</dbReference>
<proteinExistence type="predicted"/>
<dbReference type="Proteomes" id="UP000220158">
    <property type="component" value="Chromosome 10"/>
</dbReference>
<gene>
    <name evidence="2" type="ORF">PRELSG_1026500</name>
</gene>
<dbReference type="GeneID" id="39736732"/>
<dbReference type="VEuPathDB" id="PlasmoDB:PRELSG_1026500"/>
<evidence type="ECO:0000256" key="1">
    <source>
        <dbReference type="SAM" id="Coils"/>
    </source>
</evidence>
<evidence type="ECO:0000313" key="3">
    <source>
        <dbReference type="Proteomes" id="UP000220158"/>
    </source>
</evidence>
<sequence>MRSALYNDINKQIETLQKKIEKYNKIIDENNKKNKHLSEYDLLILNGKYTRKVLKEEKNLNELKEMKKNDNKNNYFSKISDTIILCLCSKNKLIRHIKNQIYVVFIFLILNYFTNNNLRESCLKIHSHLKFQNNFKITPSDPCRNNLLHFLGGYNITNLFFFTMKQNFINLFSLIKRKHIQ</sequence>
<name>A0A1J1H6R7_PLARL</name>
<dbReference type="KEGG" id="prel:PRELSG_1026500"/>
<dbReference type="AlphaFoldDB" id="A0A1J1H6R7"/>
<dbReference type="OrthoDB" id="382142at2759"/>
<keyword evidence="1" id="KW-0175">Coiled coil</keyword>
<organism evidence="2 3">
    <name type="scientific">Plasmodium relictum</name>
    <dbReference type="NCBI Taxonomy" id="85471"/>
    <lineage>
        <taxon>Eukaryota</taxon>
        <taxon>Sar</taxon>
        <taxon>Alveolata</taxon>
        <taxon>Apicomplexa</taxon>
        <taxon>Aconoidasida</taxon>
        <taxon>Haemosporida</taxon>
        <taxon>Plasmodiidae</taxon>
        <taxon>Plasmodium</taxon>
        <taxon>Plasmodium (Haemamoeba)</taxon>
    </lineage>
</organism>
<accession>A0A1J1H6R7</accession>
<keyword evidence="3" id="KW-1185">Reference proteome</keyword>
<protein>
    <submittedName>
        <fullName evidence="2">Uncharacterized protein</fullName>
    </submittedName>
</protein>
<dbReference type="RefSeq" id="XP_028533612.1">
    <property type="nucleotide sequence ID" value="XM_028677198.1"/>
</dbReference>
<feature type="coiled-coil region" evidence="1">
    <location>
        <begin position="6"/>
        <end position="73"/>
    </location>
</feature>
<reference evidence="2 3" key="1">
    <citation type="submission" date="2015-04" db="EMBL/GenBank/DDBJ databases">
        <authorList>
            <consortium name="Pathogen Informatics"/>
        </authorList>
    </citation>
    <scope>NUCLEOTIDE SEQUENCE [LARGE SCALE GENOMIC DNA]</scope>
    <source>
        <strain evidence="2 3">SGS1</strain>
    </source>
</reference>
<evidence type="ECO:0000313" key="2">
    <source>
        <dbReference type="EMBL" id="CRH00609.1"/>
    </source>
</evidence>